<name>A0A4R1R7A5_HYDET</name>
<evidence type="ECO:0000256" key="7">
    <source>
        <dbReference type="RuleBase" id="RU363032"/>
    </source>
</evidence>
<keyword evidence="6 7" id="KW-0472">Membrane</keyword>
<proteinExistence type="inferred from homology"/>
<comment type="caution">
    <text evidence="9">The sequence shown here is derived from an EMBL/GenBank/DDBJ whole genome shotgun (WGS) entry which is preliminary data.</text>
</comment>
<evidence type="ECO:0000259" key="8">
    <source>
        <dbReference type="PROSITE" id="PS50928"/>
    </source>
</evidence>
<sequence>MNSNKHSKNFWIAVLLWLAALVTLFPFFWMGSTALKGARELFLRPPVFVPHYPEWSNFAKVFTVAPFGRYFMNSAIVAGLSVILTVFINLLAGYTFAKYRFKGRKVLLLMIVATMMVPFQVIMVPNFIIISALGWLNSYLGLIIPRAAEAFGLFLSKQFMDDIPDELIEAARIDGQSEFRIFTGIILPNCRPLIGVLATFTFMWRWNDFIWPLIILSKKEMFTVQLGMSNLIGQFYVEWNLLMAVALLSVLPVLAIFLMFQRFFVQGITTTGMKG</sequence>
<evidence type="ECO:0000256" key="1">
    <source>
        <dbReference type="ARBA" id="ARBA00004651"/>
    </source>
</evidence>
<feature type="transmembrane region" description="Helical" evidence="7">
    <location>
        <begin position="139"/>
        <end position="160"/>
    </location>
</feature>
<evidence type="ECO:0000256" key="4">
    <source>
        <dbReference type="ARBA" id="ARBA00022692"/>
    </source>
</evidence>
<dbReference type="PANTHER" id="PTHR43744">
    <property type="entry name" value="ABC TRANSPORTER PERMEASE PROTEIN MG189-RELATED-RELATED"/>
    <property type="match status" value="1"/>
</dbReference>
<feature type="transmembrane region" description="Helical" evidence="7">
    <location>
        <begin position="239"/>
        <end position="260"/>
    </location>
</feature>
<dbReference type="GO" id="GO:0005886">
    <property type="term" value="C:plasma membrane"/>
    <property type="evidence" value="ECO:0007669"/>
    <property type="project" value="UniProtKB-SubCell"/>
</dbReference>
<comment type="similarity">
    <text evidence="7">Belongs to the binding-protein-dependent transport system permease family.</text>
</comment>
<dbReference type="Proteomes" id="UP000295008">
    <property type="component" value="Unassembled WGS sequence"/>
</dbReference>
<dbReference type="CDD" id="cd06261">
    <property type="entry name" value="TM_PBP2"/>
    <property type="match status" value="1"/>
</dbReference>
<dbReference type="Pfam" id="PF00528">
    <property type="entry name" value="BPD_transp_1"/>
    <property type="match status" value="1"/>
</dbReference>
<evidence type="ECO:0000256" key="6">
    <source>
        <dbReference type="ARBA" id="ARBA00023136"/>
    </source>
</evidence>
<keyword evidence="5 7" id="KW-1133">Transmembrane helix</keyword>
<evidence type="ECO:0000313" key="9">
    <source>
        <dbReference type="EMBL" id="TCL61484.1"/>
    </source>
</evidence>
<dbReference type="OrthoDB" id="9787837at2"/>
<evidence type="ECO:0000313" key="10">
    <source>
        <dbReference type="Proteomes" id="UP000295008"/>
    </source>
</evidence>
<dbReference type="EMBL" id="SLUN01000034">
    <property type="protein sequence ID" value="TCL61484.1"/>
    <property type="molecule type" value="Genomic_DNA"/>
</dbReference>
<dbReference type="InterPro" id="IPR000515">
    <property type="entry name" value="MetI-like"/>
</dbReference>
<dbReference type="AlphaFoldDB" id="A0A4R1R7A5"/>
<dbReference type="InterPro" id="IPR035906">
    <property type="entry name" value="MetI-like_sf"/>
</dbReference>
<keyword evidence="3" id="KW-1003">Cell membrane</keyword>
<evidence type="ECO:0000256" key="2">
    <source>
        <dbReference type="ARBA" id="ARBA00022448"/>
    </source>
</evidence>
<reference evidence="9 10" key="1">
    <citation type="submission" date="2019-03" db="EMBL/GenBank/DDBJ databases">
        <title>Genomic Encyclopedia of Type Strains, Phase IV (KMG-IV): sequencing the most valuable type-strain genomes for metagenomic binning, comparative biology and taxonomic classification.</title>
        <authorList>
            <person name="Goeker M."/>
        </authorList>
    </citation>
    <scope>NUCLEOTIDE SEQUENCE [LARGE SCALE GENOMIC DNA]</scope>
    <source>
        <strain evidence="9 10">LX-B</strain>
    </source>
</reference>
<feature type="transmembrane region" description="Helical" evidence="7">
    <location>
        <begin position="70"/>
        <end position="94"/>
    </location>
</feature>
<feature type="transmembrane region" description="Helical" evidence="7">
    <location>
        <begin position="106"/>
        <end position="133"/>
    </location>
</feature>
<dbReference type="SUPFAM" id="SSF161098">
    <property type="entry name" value="MetI-like"/>
    <property type="match status" value="1"/>
</dbReference>
<accession>A0A4R1R7A5</accession>
<keyword evidence="2 7" id="KW-0813">Transport</keyword>
<feature type="transmembrane region" description="Helical" evidence="7">
    <location>
        <begin position="181"/>
        <end position="204"/>
    </location>
</feature>
<evidence type="ECO:0000256" key="3">
    <source>
        <dbReference type="ARBA" id="ARBA00022475"/>
    </source>
</evidence>
<feature type="domain" description="ABC transmembrane type-1" evidence="8">
    <location>
        <begin position="71"/>
        <end position="260"/>
    </location>
</feature>
<protein>
    <submittedName>
        <fullName evidence="9">Carbohydrate ABC transporter membrane protein 2 (CUT1 family)</fullName>
    </submittedName>
</protein>
<gene>
    <name evidence="9" type="ORF">EDC14_103440</name>
</gene>
<evidence type="ECO:0000256" key="5">
    <source>
        <dbReference type="ARBA" id="ARBA00022989"/>
    </source>
</evidence>
<keyword evidence="10" id="KW-1185">Reference proteome</keyword>
<dbReference type="GO" id="GO:0055085">
    <property type="term" value="P:transmembrane transport"/>
    <property type="evidence" value="ECO:0007669"/>
    <property type="project" value="InterPro"/>
</dbReference>
<dbReference type="RefSeq" id="WP_132016291.1">
    <property type="nucleotide sequence ID" value="NZ_SLUN01000034.1"/>
</dbReference>
<keyword evidence="4 7" id="KW-0812">Transmembrane</keyword>
<dbReference type="PROSITE" id="PS50928">
    <property type="entry name" value="ABC_TM1"/>
    <property type="match status" value="1"/>
</dbReference>
<organism evidence="9 10">
    <name type="scientific">Hydrogenispora ethanolica</name>
    <dbReference type="NCBI Taxonomy" id="1082276"/>
    <lineage>
        <taxon>Bacteria</taxon>
        <taxon>Bacillati</taxon>
        <taxon>Bacillota</taxon>
        <taxon>Hydrogenispora</taxon>
    </lineage>
</organism>
<dbReference type="Gene3D" id="1.10.3720.10">
    <property type="entry name" value="MetI-like"/>
    <property type="match status" value="1"/>
</dbReference>
<comment type="subcellular location">
    <subcellularLocation>
        <location evidence="1 7">Cell membrane</location>
        <topology evidence="1 7">Multi-pass membrane protein</topology>
    </subcellularLocation>
</comment>
<dbReference type="PANTHER" id="PTHR43744:SF8">
    <property type="entry name" value="SN-GLYCEROL-3-PHOSPHATE TRANSPORT SYSTEM PERMEASE PROTEIN UGPE"/>
    <property type="match status" value="1"/>
</dbReference>